<dbReference type="PANTHER" id="PTHR13486">
    <property type="entry name" value="TELOMERE LENGTH AND SILENCING PROTEIN 1 TLS1 FAMILY MEMBER"/>
    <property type="match status" value="1"/>
</dbReference>
<gene>
    <name evidence="5" type="ORF">H257_00988</name>
</gene>
<dbReference type="GO" id="GO:0000398">
    <property type="term" value="P:mRNA splicing, via spliceosome"/>
    <property type="evidence" value="ECO:0007669"/>
    <property type="project" value="TreeGrafter"/>
</dbReference>
<dbReference type="InterPro" id="IPR010756">
    <property type="entry name" value="Tls1-like"/>
</dbReference>
<dbReference type="RefSeq" id="XP_009822254.1">
    <property type="nucleotide sequence ID" value="XM_009823952.1"/>
</dbReference>
<sequence>MSKPTHKMFKSRVKKEKPARKRAIEDGDVDDGDAELSLEELRELKEDQKFRERKRLQSDGRKTTTAATEATTSATSDSSLSTLDGQFMTQSADLPVDPFEAIKNKYIEAKLKEKYAPTTTTDSPIISKERSEELELYSIPEHLRHQPTDHSAERGNILSKGSGIPEIELGAVDPAKALEATKEALKGRAIHESHHHSSSTGLPVNMSVNYTQHKVDHLTKPKGGRLLLCIITDESEPIARRGHIERPAAAERLRPSIVASSSSPTVYTPRPPISMAV</sequence>
<dbReference type="AlphaFoldDB" id="W4H738"/>
<dbReference type="Pfam" id="PF07052">
    <property type="entry name" value="Hep_59"/>
    <property type="match status" value="1"/>
</dbReference>
<comment type="similarity">
    <text evidence="2">Belongs to the TLS1 family.</text>
</comment>
<evidence type="ECO:0000256" key="3">
    <source>
        <dbReference type="ARBA" id="ARBA00023242"/>
    </source>
</evidence>
<proteinExistence type="inferred from homology"/>
<dbReference type="GeneID" id="20802984"/>
<protein>
    <submittedName>
        <fullName evidence="5">Uncharacterized protein</fullName>
    </submittedName>
</protein>
<feature type="region of interest" description="Disordered" evidence="4">
    <location>
        <begin position="255"/>
        <end position="277"/>
    </location>
</feature>
<evidence type="ECO:0000256" key="4">
    <source>
        <dbReference type="SAM" id="MobiDB-lite"/>
    </source>
</evidence>
<reference evidence="5" key="1">
    <citation type="submission" date="2013-12" db="EMBL/GenBank/DDBJ databases">
        <title>The Genome Sequence of Aphanomyces astaci APO3.</title>
        <authorList>
            <consortium name="The Broad Institute Genomics Platform"/>
            <person name="Russ C."/>
            <person name="Tyler B."/>
            <person name="van West P."/>
            <person name="Dieguez-Uribeondo J."/>
            <person name="Young S.K."/>
            <person name="Zeng Q."/>
            <person name="Gargeya S."/>
            <person name="Fitzgerald M."/>
            <person name="Abouelleil A."/>
            <person name="Alvarado L."/>
            <person name="Chapman S.B."/>
            <person name="Gainer-Dewar J."/>
            <person name="Goldberg J."/>
            <person name="Griggs A."/>
            <person name="Gujja S."/>
            <person name="Hansen M."/>
            <person name="Howarth C."/>
            <person name="Imamovic A."/>
            <person name="Ireland A."/>
            <person name="Larimer J."/>
            <person name="McCowan C."/>
            <person name="Murphy C."/>
            <person name="Pearson M."/>
            <person name="Poon T.W."/>
            <person name="Priest M."/>
            <person name="Roberts A."/>
            <person name="Saif S."/>
            <person name="Shea T."/>
            <person name="Sykes S."/>
            <person name="Wortman J."/>
            <person name="Nusbaum C."/>
            <person name="Birren B."/>
        </authorList>
    </citation>
    <scope>NUCLEOTIDE SEQUENCE [LARGE SCALE GENOMIC DNA]</scope>
    <source>
        <strain evidence="5">APO3</strain>
    </source>
</reference>
<feature type="region of interest" description="Disordered" evidence="4">
    <location>
        <begin position="1"/>
        <end position="31"/>
    </location>
</feature>
<dbReference type="STRING" id="112090.W4H738"/>
<keyword evidence="3" id="KW-0539">Nucleus</keyword>
<dbReference type="GO" id="GO:0005681">
    <property type="term" value="C:spliceosomal complex"/>
    <property type="evidence" value="ECO:0007669"/>
    <property type="project" value="TreeGrafter"/>
</dbReference>
<name>W4H738_APHAT</name>
<evidence type="ECO:0000256" key="2">
    <source>
        <dbReference type="ARBA" id="ARBA00007643"/>
    </source>
</evidence>
<dbReference type="PANTHER" id="PTHR13486:SF2">
    <property type="entry name" value="SPLICING FACTOR C9ORF78"/>
    <property type="match status" value="1"/>
</dbReference>
<feature type="compositionally biased region" description="Basic residues" evidence="4">
    <location>
        <begin position="1"/>
        <end position="21"/>
    </location>
</feature>
<accession>W4H738</accession>
<organism evidence="5">
    <name type="scientific">Aphanomyces astaci</name>
    <name type="common">Crayfish plague agent</name>
    <dbReference type="NCBI Taxonomy" id="112090"/>
    <lineage>
        <taxon>Eukaryota</taxon>
        <taxon>Sar</taxon>
        <taxon>Stramenopiles</taxon>
        <taxon>Oomycota</taxon>
        <taxon>Saprolegniomycetes</taxon>
        <taxon>Saprolegniales</taxon>
        <taxon>Verrucalvaceae</taxon>
        <taxon>Aphanomyces</taxon>
    </lineage>
</organism>
<feature type="region of interest" description="Disordered" evidence="4">
    <location>
        <begin position="47"/>
        <end position="81"/>
    </location>
</feature>
<dbReference type="OrthoDB" id="5627at2759"/>
<dbReference type="VEuPathDB" id="FungiDB:H257_00988"/>
<feature type="compositionally biased region" description="Low complexity" evidence="4">
    <location>
        <begin position="63"/>
        <end position="81"/>
    </location>
</feature>
<comment type="subcellular location">
    <subcellularLocation>
        <location evidence="1">Nucleus</location>
    </subcellularLocation>
</comment>
<feature type="compositionally biased region" description="Basic and acidic residues" evidence="4">
    <location>
        <begin position="47"/>
        <end position="62"/>
    </location>
</feature>
<evidence type="ECO:0000256" key="1">
    <source>
        <dbReference type="ARBA" id="ARBA00004123"/>
    </source>
</evidence>
<dbReference type="EMBL" id="KI913115">
    <property type="protein sequence ID" value="ETV87391.1"/>
    <property type="molecule type" value="Genomic_DNA"/>
</dbReference>
<evidence type="ECO:0000313" key="5">
    <source>
        <dbReference type="EMBL" id="ETV87391.1"/>
    </source>
</evidence>